<dbReference type="AlphaFoldDB" id="A0AA48GT57"/>
<sequence>MQIKFSEDIILDSRRAILLPRQETLVIADLFLGLGAGRRKRPDALPNGQQHEIWERLLGLLDDFKPRRVAILGDIKPNQGHLEDEEAEELRLLFRKLAGHRREVVQVVGHPERSWGPSLEGTGIQPMDTYRVGSHTLMHRRRIFVYPRHDPPNGFWINGGLHPLFAVPIGETGSEWLRYPAFLFTGFALVMPSFVSYAQGWEVMQPERLPKQARAWKVVGDNLLSPLSLPDLPPPPESLRLITRPPTKGRHREGKGGEA</sequence>
<proteinExistence type="predicted"/>
<name>A0AA48GT57_9BACT</name>
<protein>
    <recommendedName>
        <fullName evidence="4">Calcineurin-like phosphoesterase domain-containing protein</fullName>
    </recommendedName>
</protein>
<dbReference type="EMBL" id="AP027081">
    <property type="protein sequence ID" value="BDU78806.1"/>
    <property type="molecule type" value="Genomic_DNA"/>
</dbReference>
<feature type="region of interest" description="Disordered" evidence="1">
    <location>
        <begin position="229"/>
        <end position="259"/>
    </location>
</feature>
<dbReference type="KEGG" id="msea:METESE_37640"/>
<dbReference type="Proteomes" id="UP001228113">
    <property type="component" value="Chromosome"/>
</dbReference>
<accession>A0AA48GT57</accession>
<keyword evidence="3" id="KW-1185">Reference proteome</keyword>
<dbReference type="PANTHER" id="PTHR39323">
    <property type="entry name" value="BLR1149 PROTEIN"/>
    <property type="match status" value="1"/>
</dbReference>
<evidence type="ECO:0000256" key="1">
    <source>
        <dbReference type="SAM" id="MobiDB-lite"/>
    </source>
</evidence>
<organism evidence="2 3">
    <name type="scientific">Mesoterricola sediminis</name>
    <dbReference type="NCBI Taxonomy" id="2927980"/>
    <lineage>
        <taxon>Bacteria</taxon>
        <taxon>Pseudomonadati</taxon>
        <taxon>Acidobacteriota</taxon>
        <taxon>Holophagae</taxon>
        <taxon>Holophagales</taxon>
        <taxon>Holophagaceae</taxon>
        <taxon>Mesoterricola</taxon>
    </lineage>
</organism>
<reference evidence="2" key="1">
    <citation type="journal article" date="2023" name="Int. J. Syst. Evol. Microbiol.">
        <title>Mesoterricola silvestris gen. nov., sp. nov., Mesoterricola sediminis sp. nov., Geothrix oryzae sp. nov., Geothrix edaphica sp. nov., Geothrix rubra sp. nov., and Geothrix limicola sp. nov., six novel members of Acidobacteriota isolated from soils.</title>
        <authorList>
            <person name="Itoh H."/>
            <person name="Sugisawa Y."/>
            <person name="Mise K."/>
            <person name="Xu Z."/>
            <person name="Kuniyasu M."/>
            <person name="Ushijima N."/>
            <person name="Kawano K."/>
            <person name="Kobayashi E."/>
            <person name="Shiratori Y."/>
            <person name="Masuda Y."/>
            <person name="Senoo K."/>
        </authorList>
    </citation>
    <scope>NUCLEOTIDE SEQUENCE</scope>
    <source>
        <strain evidence="2">W786</strain>
    </source>
</reference>
<evidence type="ECO:0008006" key="4">
    <source>
        <dbReference type="Google" id="ProtNLM"/>
    </source>
</evidence>
<gene>
    <name evidence="2" type="ORF">METESE_37640</name>
</gene>
<evidence type="ECO:0000313" key="3">
    <source>
        <dbReference type="Proteomes" id="UP001228113"/>
    </source>
</evidence>
<dbReference type="PANTHER" id="PTHR39323:SF1">
    <property type="entry name" value="BLR1149 PROTEIN"/>
    <property type="match status" value="1"/>
</dbReference>
<evidence type="ECO:0000313" key="2">
    <source>
        <dbReference type="EMBL" id="BDU78806.1"/>
    </source>
</evidence>
<dbReference type="RefSeq" id="WP_243333615.1">
    <property type="nucleotide sequence ID" value="NZ_AP027081.1"/>
</dbReference>